<sequence length="127" mass="15312">MEELKKETSRKKGASLATEYPEITITLKMFYNKNELFMELMKVFEKQKRKEMSFRELLEEIVKNKPNLFINMFCPKNKKEEVLRLYQKGEEKRIYEEEKVLRETITHSTVFTFKRHLMHLGVLSSAN</sequence>
<reference evidence="1" key="1">
    <citation type="journal article" date="2014" name="Front. Microbiol.">
        <title>High frequency of phylogenetically diverse reductive dehalogenase-homologous genes in deep subseafloor sedimentary metagenomes.</title>
        <authorList>
            <person name="Kawai M."/>
            <person name="Futagami T."/>
            <person name="Toyoda A."/>
            <person name="Takaki Y."/>
            <person name="Nishi S."/>
            <person name="Hori S."/>
            <person name="Arai W."/>
            <person name="Tsubouchi T."/>
            <person name="Morono Y."/>
            <person name="Uchiyama I."/>
            <person name="Ito T."/>
            <person name="Fujiyama A."/>
            <person name="Inagaki F."/>
            <person name="Takami H."/>
        </authorList>
    </citation>
    <scope>NUCLEOTIDE SEQUENCE</scope>
    <source>
        <strain evidence="1">Expedition CK06-06</strain>
    </source>
</reference>
<evidence type="ECO:0000313" key="1">
    <source>
        <dbReference type="EMBL" id="GAH25135.1"/>
    </source>
</evidence>
<gene>
    <name evidence="1" type="ORF">S03H2_09624</name>
</gene>
<comment type="caution">
    <text evidence="1">The sequence shown here is derived from an EMBL/GenBank/DDBJ whole genome shotgun (WGS) entry which is preliminary data.</text>
</comment>
<proteinExistence type="predicted"/>
<organism evidence="1">
    <name type="scientific">marine sediment metagenome</name>
    <dbReference type="NCBI Taxonomy" id="412755"/>
    <lineage>
        <taxon>unclassified sequences</taxon>
        <taxon>metagenomes</taxon>
        <taxon>ecological metagenomes</taxon>
    </lineage>
</organism>
<dbReference type="EMBL" id="BARU01004949">
    <property type="protein sequence ID" value="GAH25135.1"/>
    <property type="molecule type" value="Genomic_DNA"/>
</dbReference>
<dbReference type="AlphaFoldDB" id="X1EXU9"/>
<accession>X1EXU9</accession>
<name>X1EXU9_9ZZZZ</name>
<feature type="non-terminal residue" evidence="1">
    <location>
        <position position="127"/>
    </location>
</feature>
<protein>
    <submittedName>
        <fullName evidence="1">Uncharacterized protein</fullName>
    </submittedName>
</protein>